<protein>
    <submittedName>
        <fullName evidence="1">Uncharacterized protein</fullName>
    </submittedName>
</protein>
<evidence type="ECO:0000313" key="1">
    <source>
        <dbReference type="EMBL" id="MBB5327581.1"/>
    </source>
</evidence>
<comment type="caution">
    <text evidence="1">The sequence shown here is derived from an EMBL/GenBank/DDBJ whole genome shotgun (WGS) entry which is preliminary data.</text>
</comment>
<reference evidence="1 2" key="1">
    <citation type="submission" date="2020-08" db="EMBL/GenBank/DDBJ databases">
        <title>Genomic Encyclopedia of Type Strains, Phase IV (KMG-V): Genome sequencing to study the core and pangenomes of soil and plant-associated prokaryotes.</title>
        <authorList>
            <person name="Whitman W."/>
        </authorList>
    </citation>
    <scope>NUCLEOTIDE SEQUENCE [LARGE SCALE GENOMIC DNA]</scope>
    <source>
        <strain evidence="1 2">X5P2</strain>
    </source>
</reference>
<accession>A0A9X0QBY7</accession>
<name>A0A9X0QBY7_9BACT</name>
<organism evidence="1 2">
    <name type="scientific">Tunturiibacter gelidiferens</name>
    <dbReference type="NCBI Taxonomy" id="3069689"/>
    <lineage>
        <taxon>Bacteria</taxon>
        <taxon>Pseudomonadati</taxon>
        <taxon>Acidobacteriota</taxon>
        <taxon>Terriglobia</taxon>
        <taxon>Terriglobales</taxon>
        <taxon>Acidobacteriaceae</taxon>
        <taxon>Tunturiibacter</taxon>
    </lineage>
</organism>
<dbReference type="Proteomes" id="UP000535182">
    <property type="component" value="Unassembled WGS sequence"/>
</dbReference>
<dbReference type="AlphaFoldDB" id="A0A9X0QBY7"/>
<proteinExistence type="predicted"/>
<keyword evidence="2" id="KW-1185">Reference proteome</keyword>
<gene>
    <name evidence="1" type="ORF">HDF14_001186</name>
</gene>
<evidence type="ECO:0000313" key="2">
    <source>
        <dbReference type="Proteomes" id="UP000535182"/>
    </source>
</evidence>
<dbReference type="EMBL" id="JACHEB010000002">
    <property type="protein sequence ID" value="MBB5327581.1"/>
    <property type="molecule type" value="Genomic_DNA"/>
</dbReference>
<sequence>MSLLAEDESNVVFAVEEMIESFCAKEHSDEVRRELVSYLVEAQ</sequence>